<keyword evidence="3" id="KW-1185">Reference proteome</keyword>
<dbReference type="EMBL" id="CP059735">
    <property type="protein sequence ID" value="WDE01478.1"/>
    <property type="molecule type" value="Genomic_DNA"/>
</dbReference>
<dbReference type="KEGG" id="tact:SG35_013195"/>
<feature type="transmembrane region" description="Helical" evidence="1">
    <location>
        <begin position="58"/>
        <end position="79"/>
    </location>
</feature>
<feature type="transmembrane region" description="Helical" evidence="1">
    <location>
        <begin position="12"/>
        <end position="37"/>
    </location>
</feature>
<reference evidence="2 3" key="1">
    <citation type="journal article" date="2015" name="Genome Announc.">
        <title>Draft Genome Sequences of Marine Isolates of Thalassomonas viridans and Thalassomonas actiniarum.</title>
        <authorList>
            <person name="Olonade I."/>
            <person name="van Zyl L.J."/>
            <person name="Trindade M."/>
        </authorList>
    </citation>
    <scope>NUCLEOTIDE SEQUENCE [LARGE SCALE GENOMIC DNA]</scope>
    <source>
        <strain evidence="2 3">A5K-106</strain>
    </source>
</reference>
<gene>
    <name evidence="2" type="ORF">SG35_013195</name>
</gene>
<evidence type="ECO:0000313" key="3">
    <source>
        <dbReference type="Proteomes" id="UP000032568"/>
    </source>
</evidence>
<reference evidence="2 3" key="2">
    <citation type="journal article" date="2022" name="Mar. Drugs">
        <title>Bioassay-Guided Fractionation Leads to the Detection of Cholic Acid Generated by the Rare Thalassomonas sp.</title>
        <authorList>
            <person name="Pheiffer F."/>
            <person name="Schneider Y.K."/>
            <person name="Hansen E.H."/>
            <person name="Andersen J.H."/>
            <person name="Isaksson J."/>
            <person name="Busche T."/>
            <person name="R C."/>
            <person name="Kalinowski J."/>
            <person name="Zyl L.V."/>
            <person name="Trindade M."/>
        </authorList>
    </citation>
    <scope>NUCLEOTIDE SEQUENCE [LARGE SCALE GENOMIC DNA]</scope>
    <source>
        <strain evidence="2 3">A5K-106</strain>
    </source>
</reference>
<evidence type="ECO:0000313" key="2">
    <source>
        <dbReference type="EMBL" id="WDE01478.1"/>
    </source>
</evidence>
<name>A0AAE9YXS9_9GAMM</name>
<dbReference type="AlphaFoldDB" id="A0AAE9YXS9"/>
<organism evidence="2 3">
    <name type="scientific">Thalassomonas actiniarum</name>
    <dbReference type="NCBI Taxonomy" id="485447"/>
    <lineage>
        <taxon>Bacteria</taxon>
        <taxon>Pseudomonadati</taxon>
        <taxon>Pseudomonadota</taxon>
        <taxon>Gammaproteobacteria</taxon>
        <taxon>Alteromonadales</taxon>
        <taxon>Colwelliaceae</taxon>
        <taxon>Thalassomonas</taxon>
    </lineage>
</organism>
<dbReference type="RefSeq" id="WP_152646814.1">
    <property type="nucleotide sequence ID" value="NZ_CP059735.1"/>
</dbReference>
<dbReference type="Proteomes" id="UP000032568">
    <property type="component" value="Chromosome"/>
</dbReference>
<evidence type="ECO:0000256" key="1">
    <source>
        <dbReference type="SAM" id="Phobius"/>
    </source>
</evidence>
<keyword evidence="1" id="KW-1133">Transmembrane helix</keyword>
<sequence>MDSILDIFFKGLIRGIGSFIGRILFSFVCYYTGAIVCRILTLGKFPKFFIDDPMDSPPAIFCSFFGVSIYVGAALFWAVNNM</sequence>
<accession>A0AAE9YXS9</accession>
<keyword evidence="1" id="KW-0812">Transmembrane</keyword>
<keyword evidence="1" id="KW-0472">Membrane</keyword>
<protein>
    <submittedName>
        <fullName evidence="2">Uncharacterized protein</fullName>
    </submittedName>
</protein>
<proteinExistence type="predicted"/>